<proteinExistence type="predicted"/>
<gene>
    <name evidence="1" type="ORF">PSm6_00490</name>
</gene>
<name>A0ABM7L2A9_9PSED</name>
<sequence>MSAAEKIDRFLRLGDVLVITGLARTTVYRRMSEGTFPKQVRIGLKSVAWRQSDIAQWMSNPTASGDQSVH</sequence>
<dbReference type="InterPro" id="IPR010260">
    <property type="entry name" value="AlpA"/>
</dbReference>
<evidence type="ECO:0000313" key="1">
    <source>
        <dbReference type="EMBL" id="BCD83642.1"/>
    </source>
</evidence>
<dbReference type="GO" id="GO:0003677">
    <property type="term" value="F:DNA binding"/>
    <property type="evidence" value="ECO:0007669"/>
    <property type="project" value="UniProtKB-KW"/>
</dbReference>
<dbReference type="Gene3D" id="1.10.238.160">
    <property type="match status" value="1"/>
</dbReference>
<evidence type="ECO:0000313" key="2">
    <source>
        <dbReference type="Proteomes" id="UP001064896"/>
    </source>
</evidence>
<protein>
    <submittedName>
        <fullName evidence="1">DNA-binding protein</fullName>
    </submittedName>
</protein>
<dbReference type="Proteomes" id="UP001064896">
    <property type="component" value="Chromosome"/>
</dbReference>
<organism evidence="1 2">
    <name type="scientific">Pseudomonas solani</name>
    <dbReference type="NCBI Taxonomy" id="2731552"/>
    <lineage>
        <taxon>Bacteria</taxon>
        <taxon>Pseudomonadati</taxon>
        <taxon>Pseudomonadota</taxon>
        <taxon>Gammaproteobacteria</taxon>
        <taxon>Pseudomonadales</taxon>
        <taxon>Pseudomonadaceae</taxon>
        <taxon>Pseudomonas</taxon>
    </lineage>
</organism>
<dbReference type="InterPro" id="IPR052931">
    <property type="entry name" value="Prophage_regulatory_activator"/>
</dbReference>
<reference evidence="1" key="1">
    <citation type="submission" date="2020-05" db="EMBL/GenBank/DDBJ databases">
        <title>Complete genome sequence of Pseudomonas sp. Sm006.</title>
        <authorList>
            <person name="Takeuchi K."/>
            <person name="Someya N."/>
        </authorList>
    </citation>
    <scope>NUCLEOTIDE SEQUENCE</scope>
    <source>
        <strain evidence="1">Sm006</strain>
    </source>
</reference>
<dbReference type="RefSeq" id="WP_265169234.1">
    <property type="nucleotide sequence ID" value="NZ_AP023081.1"/>
</dbReference>
<dbReference type="PANTHER" id="PTHR36154">
    <property type="entry name" value="DNA-BINDING TRANSCRIPTIONAL ACTIVATOR ALPA"/>
    <property type="match status" value="1"/>
</dbReference>
<dbReference type="Pfam" id="PF05930">
    <property type="entry name" value="Phage_AlpA"/>
    <property type="match status" value="1"/>
</dbReference>
<keyword evidence="1" id="KW-0238">DNA-binding</keyword>
<keyword evidence="2" id="KW-1185">Reference proteome</keyword>
<accession>A0ABM7L2A9</accession>
<dbReference type="PANTHER" id="PTHR36154:SF1">
    <property type="entry name" value="DNA-BINDING TRANSCRIPTIONAL ACTIVATOR ALPA"/>
    <property type="match status" value="1"/>
</dbReference>
<dbReference type="EMBL" id="AP023081">
    <property type="protein sequence ID" value="BCD83642.1"/>
    <property type="molecule type" value="Genomic_DNA"/>
</dbReference>